<dbReference type="EMBL" id="VSSQ01091719">
    <property type="protein sequence ID" value="MPN37204.1"/>
    <property type="molecule type" value="Genomic_DNA"/>
</dbReference>
<sequence>MQQLVILLKKDKVVFAKIILMFAHLVLYYQQVKKVLVQFVDLFNLHFLVQKIEYIKLNILLQGVQ</sequence>
<proteinExistence type="predicted"/>
<dbReference type="AlphaFoldDB" id="A0A645HM72"/>
<feature type="transmembrane region" description="Helical" evidence="1">
    <location>
        <begin position="12"/>
        <end position="29"/>
    </location>
</feature>
<organism evidence="2">
    <name type="scientific">bioreactor metagenome</name>
    <dbReference type="NCBI Taxonomy" id="1076179"/>
    <lineage>
        <taxon>unclassified sequences</taxon>
        <taxon>metagenomes</taxon>
        <taxon>ecological metagenomes</taxon>
    </lineage>
</organism>
<evidence type="ECO:0000256" key="1">
    <source>
        <dbReference type="SAM" id="Phobius"/>
    </source>
</evidence>
<protein>
    <recommendedName>
        <fullName evidence="3">Transmembrane protein</fullName>
    </recommendedName>
</protein>
<keyword evidence="1" id="KW-1133">Transmembrane helix</keyword>
<keyword evidence="1" id="KW-0472">Membrane</keyword>
<keyword evidence="1" id="KW-0812">Transmembrane</keyword>
<reference evidence="2" key="1">
    <citation type="submission" date="2019-08" db="EMBL/GenBank/DDBJ databases">
        <authorList>
            <person name="Kucharzyk K."/>
            <person name="Murdoch R.W."/>
            <person name="Higgins S."/>
            <person name="Loffler F."/>
        </authorList>
    </citation>
    <scope>NUCLEOTIDE SEQUENCE</scope>
</reference>
<evidence type="ECO:0008006" key="3">
    <source>
        <dbReference type="Google" id="ProtNLM"/>
    </source>
</evidence>
<evidence type="ECO:0000313" key="2">
    <source>
        <dbReference type="EMBL" id="MPN37204.1"/>
    </source>
</evidence>
<name>A0A645HM72_9ZZZZ</name>
<gene>
    <name evidence="2" type="ORF">SDC9_184720</name>
</gene>
<accession>A0A645HM72</accession>
<comment type="caution">
    <text evidence="2">The sequence shown here is derived from an EMBL/GenBank/DDBJ whole genome shotgun (WGS) entry which is preliminary data.</text>
</comment>